<dbReference type="PANTHER" id="PTHR37227">
    <property type="entry name" value="OS01G0219000 PROTEIN"/>
    <property type="match status" value="1"/>
</dbReference>
<dbReference type="InterPro" id="IPR016565">
    <property type="entry name" value="Proteasome_assmbl_chp_1"/>
</dbReference>
<dbReference type="GO" id="GO:0043248">
    <property type="term" value="P:proteasome assembly"/>
    <property type="evidence" value="ECO:0007669"/>
    <property type="project" value="InterPro"/>
</dbReference>
<dbReference type="OrthoDB" id="17536at2759"/>
<dbReference type="EMBL" id="JAAAIP010001190">
    <property type="protein sequence ID" value="KAG0309500.1"/>
    <property type="molecule type" value="Genomic_DNA"/>
</dbReference>
<dbReference type="AlphaFoldDB" id="A0A9P6UL12"/>
<feature type="compositionally biased region" description="Low complexity" evidence="1">
    <location>
        <begin position="40"/>
        <end position="56"/>
    </location>
</feature>
<dbReference type="GO" id="GO:0005783">
    <property type="term" value="C:endoplasmic reticulum"/>
    <property type="evidence" value="ECO:0007669"/>
    <property type="project" value="InterPro"/>
</dbReference>
<evidence type="ECO:0000256" key="1">
    <source>
        <dbReference type="SAM" id="MobiDB-lite"/>
    </source>
</evidence>
<name>A0A9P6UL12_9FUNG</name>
<keyword evidence="2" id="KW-0647">Proteasome</keyword>
<comment type="caution">
    <text evidence="2">The sequence shown here is derived from an EMBL/GenBank/DDBJ whole genome shotgun (WGS) entry which is preliminary data.</text>
</comment>
<evidence type="ECO:0000313" key="3">
    <source>
        <dbReference type="Proteomes" id="UP000738325"/>
    </source>
</evidence>
<gene>
    <name evidence="2" type="primary">PSMG1</name>
    <name evidence="2" type="ORF">BGZ99_000857</name>
</gene>
<dbReference type="Proteomes" id="UP000738325">
    <property type="component" value="Unassembled WGS sequence"/>
</dbReference>
<keyword evidence="3" id="KW-1185">Reference proteome</keyword>
<dbReference type="Pfam" id="PF16094">
    <property type="entry name" value="PAC1"/>
    <property type="match status" value="1"/>
</dbReference>
<protein>
    <submittedName>
        <fullName evidence="2">Proteasome assembly chaperone 1</fullName>
    </submittedName>
</protein>
<sequence length="283" mass="30735">MDTEDDYQPHRYQSSDDEDLAEPIDKSVTLPKPTLVWRTPVSTSSPSAPSISPSSPKKCSTLIIGTVFGGSALLLTIKAKTLLGTLLLPGTDLKDDVLLDQPARSNKSCNIYQLDADPTVVAIACNYEVKDRDSLNVAKAILSHFEASRIIILDTLSPATYLSGSPEIEYNYPWLRLLQTTGSSIETKIPTLEVPNLVQNLGAALMAYCEVRGLSNSYLLLSLQEHVYGKALITAATLRGLKEGLSKLGCPDVANQVDVQGAGVLLQDKRIGSNRMRDDRLYA</sequence>
<feature type="region of interest" description="Disordered" evidence="1">
    <location>
        <begin position="1"/>
        <end position="56"/>
    </location>
</feature>
<accession>A0A9P6UL12</accession>
<reference evidence="2" key="1">
    <citation type="journal article" date="2020" name="Fungal Divers.">
        <title>Resolving the Mortierellaceae phylogeny through synthesis of multi-gene phylogenetics and phylogenomics.</title>
        <authorList>
            <person name="Vandepol N."/>
            <person name="Liber J."/>
            <person name="Desiro A."/>
            <person name="Na H."/>
            <person name="Kennedy M."/>
            <person name="Barry K."/>
            <person name="Grigoriev I.V."/>
            <person name="Miller A.N."/>
            <person name="O'Donnell K."/>
            <person name="Stajich J.E."/>
            <person name="Bonito G."/>
        </authorList>
    </citation>
    <scope>NUCLEOTIDE SEQUENCE</scope>
    <source>
        <strain evidence="2">REB-010B</strain>
    </source>
</reference>
<evidence type="ECO:0000313" key="2">
    <source>
        <dbReference type="EMBL" id="KAG0309500.1"/>
    </source>
</evidence>
<dbReference type="GO" id="GO:0000502">
    <property type="term" value="C:proteasome complex"/>
    <property type="evidence" value="ECO:0007669"/>
    <property type="project" value="UniProtKB-KW"/>
</dbReference>
<organism evidence="2 3">
    <name type="scientific">Dissophora globulifera</name>
    <dbReference type="NCBI Taxonomy" id="979702"/>
    <lineage>
        <taxon>Eukaryota</taxon>
        <taxon>Fungi</taxon>
        <taxon>Fungi incertae sedis</taxon>
        <taxon>Mucoromycota</taxon>
        <taxon>Mortierellomycotina</taxon>
        <taxon>Mortierellomycetes</taxon>
        <taxon>Mortierellales</taxon>
        <taxon>Mortierellaceae</taxon>
        <taxon>Dissophora</taxon>
    </lineage>
</organism>
<proteinExistence type="predicted"/>
<dbReference type="PANTHER" id="PTHR37227:SF2">
    <property type="entry name" value="OS01G0219000 PROTEIN"/>
    <property type="match status" value="1"/>
</dbReference>